<dbReference type="STRING" id="49451.A0A314KLU4"/>
<comment type="caution">
    <text evidence="2">The sequence shown here is derived from an EMBL/GenBank/DDBJ whole genome shotgun (WGS) entry which is preliminary data.</text>
</comment>
<dbReference type="Proteomes" id="UP000187609">
    <property type="component" value="Unassembled WGS sequence"/>
</dbReference>
<dbReference type="SUPFAM" id="SSF54928">
    <property type="entry name" value="RNA-binding domain, RBD"/>
    <property type="match status" value="1"/>
</dbReference>
<dbReference type="SMR" id="A0A314KLU4"/>
<dbReference type="EMBL" id="MJEQ01001566">
    <property type="protein sequence ID" value="OIT30228.1"/>
    <property type="molecule type" value="Genomic_DNA"/>
</dbReference>
<evidence type="ECO:0000313" key="3">
    <source>
        <dbReference type="Proteomes" id="UP000187609"/>
    </source>
</evidence>
<protein>
    <submittedName>
        <fullName evidence="2">Tho complex subunit 4c</fullName>
    </submittedName>
</protein>
<gene>
    <name evidence="2" type="primary">ALY3_1</name>
    <name evidence="2" type="ORF">A4A49_20571</name>
</gene>
<proteinExistence type="predicted"/>
<dbReference type="GO" id="GO:0006406">
    <property type="term" value="P:mRNA export from nucleus"/>
    <property type="evidence" value="ECO:0007669"/>
    <property type="project" value="TreeGrafter"/>
</dbReference>
<dbReference type="AlphaFoldDB" id="A0A314KLU4"/>
<dbReference type="Gramene" id="OIT30228">
    <property type="protein sequence ID" value="OIT30228"/>
    <property type="gene ID" value="A4A49_20571"/>
</dbReference>
<sequence length="126" mass="13719">MEGVLIAVLHEMHIAVESNILAVPPSSTTCGSWLIVMEGILAFYVRAKHAKVPSQATGRDLRLKGAAEVVFARRSDAFQALKRYNNVKLDGEPMKIEIAGSNPEVPLSARVNIVGLLEERIRGLLS</sequence>
<keyword evidence="1" id="KW-0694">RNA-binding</keyword>
<reference evidence="2" key="1">
    <citation type="submission" date="2016-11" db="EMBL/GenBank/DDBJ databases">
        <title>The genome of Nicotiana attenuata.</title>
        <authorList>
            <person name="Xu S."/>
            <person name="Brockmoeller T."/>
            <person name="Gaquerel E."/>
            <person name="Navarro A."/>
            <person name="Kuhl H."/>
            <person name="Gase K."/>
            <person name="Ling Z."/>
            <person name="Zhou W."/>
            <person name="Kreitzer C."/>
            <person name="Stanke M."/>
            <person name="Tang H."/>
            <person name="Lyons E."/>
            <person name="Pandey P."/>
            <person name="Pandey S.P."/>
            <person name="Timmermann B."/>
            <person name="Baldwin I.T."/>
        </authorList>
    </citation>
    <scope>NUCLEOTIDE SEQUENCE [LARGE SCALE GENOMIC DNA]</scope>
    <source>
        <strain evidence="2">UT</strain>
    </source>
</reference>
<dbReference type="InterPro" id="IPR012677">
    <property type="entry name" value="Nucleotide-bd_a/b_plait_sf"/>
</dbReference>
<evidence type="ECO:0000256" key="1">
    <source>
        <dbReference type="ARBA" id="ARBA00022884"/>
    </source>
</evidence>
<dbReference type="InterPro" id="IPR051229">
    <property type="entry name" value="ALYREF_mRNA_export"/>
</dbReference>
<dbReference type="GO" id="GO:0003729">
    <property type="term" value="F:mRNA binding"/>
    <property type="evidence" value="ECO:0007669"/>
    <property type="project" value="TreeGrafter"/>
</dbReference>
<dbReference type="PANTHER" id="PTHR19965:SF33">
    <property type="entry name" value="THO COMPLEX SUBUNIT 4D"/>
    <property type="match status" value="1"/>
</dbReference>
<dbReference type="Gene3D" id="3.30.70.330">
    <property type="match status" value="1"/>
</dbReference>
<dbReference type="PANTHER" id="PTHR19965">
    <property type="entry name" value="RNA AND EXPORT FACTOR BINDING PROTEIN"/>
    <property type="match status" value="1"/>
</dbReference>
<organism evidence="2 3">
    <name type="scientific">Nicotiana attenuata</name>
    <name type="common">Coyote tobacco</name>
    <dbReference type="NCBI Taxonomy" id="49451"/>
    <lineage>
        <taxon>Eukaryota</taxon>
        <taxon>Viridiplantae</taxon>
        <taxon>Streptophyta</taxon>
        <taxon>Embryophyta</taxon>
        <taxon>Tracheophyta</taxon>
        <taxon>Spermatophyta</taxon>
        <taxon>Magnoliopsida</taxon>
        <taxon>eudicotyledons</taxon>
        <taxon>Gunneridae</taxon>
        <taxon>Pentapetalae</taxon>
        <taxon>asterids</taxon>
        <taxon>lamiids</taxon>
        <taxon>Solanales</taxon>
        <taxon>Solanaceae</taxon>
        <taxon>Nicotianoideae</taxon>
        <taxon>Nicotianeae</taxon>
        <taxon>Nicotiana</taxon>
    </lineage>
</organism>
<dbReference type="InterPro" id="IPR035979">
    <property type="entry name" value="RBD_domain_sf"/>
</dbReference>
<name>A0A314KLU4_NICAT</name>
<keyword evidence="3" id="KW-1185">Reference proteome</keyword>
<evidence type="ECO:0000313" key="2">
    <source>
        <dbReference type="EMBL" id="OIT30228.1"/>
    </source>
</evidence>
<dbReference type="GO" id="GO:0005634">
    <property type="term" value="C:nucleus"/>
    <property type="evidence" value="ECO:0007669"/>
    <property type="project" value="TreeGrafter"/>
</dbReference>
<accession>A0A314KLU4</accession>